<comment type="caution">
    <text evidence="2">The sequence shown here is derived from an EMBL/GenBank/DDBJ whole genome shotgun (WGS) entry which is preliminary data.</text>
</comment>
<gene>
    <name evidence="2" type="ORF">VU00_10065</name>
</gene>
<dbReference type="InterPro" id="IPR045584">
    <property type="entry name" value="Pilin-like"/>
</dbReference>
<evidence type="ECO:0000256" key="1">
    <source>
        <dbReference type="SAM" id="Phobius"/>
    </source>
</evidence>
<keyword evidence="1" id="KW-0812">Transmembrane</keyword>
<dbReference type="InterPro" id="IPR012902">
    <property type="entry name" value="N_methyl_site"/>
</dbReference>
<keyword evidence="1" id="KW-0472">Membrane</keyword>
<keyword evidence="1" id="KW-1133">Transmembrane helix</keyword>
<organism evidence="2 3">
    <name type="scientific">Candidatus Electrothrix marina</name>
    <dbReference type="NCBI Taxonomy" id="1859130"/>
    <lineage>
        <taxon>Bacteria</taxon>
        <taxon>Pseudomonadati</taxon>
        <taxon>Thermodesulfobacteriota</taxon>
        <taxon>Desulfobulbia</taxon>
        <taxon>Desulfobulbales</taxon>
        <taxon>Desulfobulbaceae</taxon>
        <taxon>Candidatus Electrothrix</taxon>
    </lineage>
</organism>
<dbReference type="Gene3D" id="3.30.700.10">
    <property type="entry name" value="Glycoprotein, Type 4 Pilin"/>
    <property type="match status" value="1"/>
</dbReference>
<feature type="transmembrane region" description="Helical" evidence="1">
    <location>
        <begin position="16"/>
        <end position="38"/>
    </location>
</feature>
<dbReference type="NCBIfam" id="TIGR02532">
    <property type="entry name" value="IV_pilin_GFxxxE"/>
    <property type="match status" value="1"/>
</dbReference>
<evidence type="ECO:0000313" key="3">
    <source>
        <dbReference type="Proteomes" id="UP000287615"/>
    </source>
</evidence>
<dbReference type="AlphaFoldDB" id="A0A444JCW6"/>
<dbReference type="SUPFAM" id="SSF54523">
    <property type="entry name" value="Pili subunits"/>
    <property type="match status" value="1"/>
</dbReference>
<dbReference type="Pfam" id="PF07963">
    <property type="entry name" value="N_methyl"/>
    <property type="match status" value="1"/>
</dbReference>
<accession>A0A444JCW6</accession>
<evidence type="ECO:0000313" key="2">
    <source>
        <dbReference type="EMBL" id="RWX50913.1"/>
    </source>
</evidence>
<name>A0A444JCW6_9BACT</name>
<feature type="non-terminal residue" evidence="2">
    <location>
        <position position="43"/>
    </location>
</feature>
<dbReference type="Proteomes" id="UP000287615">
    <property type="component" value="Unassembled WGS sequence"/>
</dbReference>
<proteinExistence type="predicted"/>
<protein>
    <submittedName>
        <fullName evidence="2">Prepilin-type N-terminal cleavage/methylation domain-containing protein</fullName>
    </submittedName>
</protein>
<reference evidence="2 3" key="1">
    <citation type="submission" date="2017-01" db="EMBL/GenBank/DDBJ databases">
        <title>The cable genome- insights into the physiology and evolution of filamentous bacteria capable of sulfide oxidation via long distance electron transfer.</title>
        <authorList>
            <person name="Schreiber L."/>
            <person name="Bjerg J.T."/>
            <person name="Boggild A."/>
            <person name="Van De Vossenberg J."/>
            <person name="Meysman F."/>
            <person name="Nielsen L.P."/>
            <person name="Schramm A."/>
            <person name="Kjeldsen K.U."/>
        </authorList>
    </citation>
    <scope>NUCLEOTIDE SEQUENCE [LARGE SCALE GENOMIC DNA]</scope>
    <source>
        <strain evidence="2">A3</strain>
    </source>
</reference>
<dbReference type="PROSITE" id="PS00409">
    <property type="entry name" value="PROKAR_NTER_METHYL"/>
    <property type="match status" value="1"/>
</dbReference>
<sequence length="43" mass="4658">MKQTGCREKAVKGFSLVELMLVIALLGVLSVISVPGFLRNLPE</sequence>
<dbReference type="EMBL" id="MTKR01000006">
    <property type="protein sequence ID" value="RWX50913.1"/>
    <property type="molecule type" value="Genomic_DNA"/>
</dbReference>